<gene>
    <name evidence="6" type="primary">mreC</name>
    <name evidence="6" type="ORF">NO2_0682</name>
</gene>
<dbReference type="AlphaFoldDB" id="A0A388THA1"/>
<dbReference type="Gene3D" id="2.40.10.340">
    <property type="entry name" value="Rod shape-determining protein MreC, domain 1"/>
    <property type="match status" value="1"/>
</dbReference>
<evidence type="ECO:0000256" key="3">
    <source>
        <dbReference type="ARBA" id="ARBA00022960"/>
    </source>
</evidence>
<evidence type="ECO:0000256" key="2">
    <source>
        <dbReference type="ARBA" id="ARBA00013855"/>
    </source>
</evidence>
<accession>A0A388THA1</accession>
<dbReference type="GO" id="GO:0008360">
    <property type="term" value="P:regulation of cell shape"/>
    <property type="evidence" value="ECO:0007669"/>
    <property type="project" value="UniProtKB-KW"/>
</dbReference>
<reference evidence="6 7" key="1">
    <citation type="journal article" date="2019" name="ISME J.">
        <title>Genome analyses of uncultured TG2/ZB3 bacteria in 'Margulisbacteria' specifically attached to ectosymbiotic spirochetes of protists in the termite gut.</title>
        <authorList>
            <person name="Utami Y.D."/>
            <person name="Kuwahara H."/>
            <person name="Igai K."/>
            <person name="Murakami T."/>
            <person name="Sugaya K."/>
            <person name="Morikawa T."/>
            <person name="Nagura Y."/>
            <person name="Yuki M."/>
            <person name="Deevong P."/>
            <person name="Inoue T."/>
            <person name="Kihara K."/>
            <person name="Lo N."/>
            <person name="Yamada A."/>
            <person name="Ohkuma M."/>
            <person name="Hongoh Y."/>
        </authorList>
    </citation>
    <scope>NUCLEOTIDE SEQUENCE [LARGE SCALE GENOMIC DNA]</scope>
    <source>
        <strain evidence="6">NkOx7-02</strain>
    </source>
</reference>
<comment type="similarity">
    <text evidence="1">Belongs to the MreC family.</text>
</comment>
<dbReference type="GO" id="GO:0005886">
    <property type="term" value="C:plasma membrane"/>
    <property type="evidence" value="ECO:0007669"/>
    <property type="project" value="TreeGrafter"/>
</dbReference>
<dbReference type="NCBIfam" id="TIGR00219">
    <property type="entry name" value="mreC"/>
    <property type="match status" value="1"/>
</dbReference>
<dbReference type="Gene3D" id="2.40.10.350">
    <property type="entry name" value="Rod shape-determining protein MreC, domain 2"/>
    <property type="match status" value="1"/>
</dbReference>
<protein>
    <recommendedName>
        <fullName evidence="2">Cell shape-determining protein MreC</fullName>
    </recommendedName>
    <alternativeName>
        <fullName evidence="4">Cell shape protein MreC</fullName>
    </alternativeName>
</protein>
<dbReference type="PANTHER" id="PTHR34138">
    <property type="entry name" value="CELL SHAPE-DETERMINING PROTEIN MREC"/>
    <property type="match status" value="1"/>
</dbReference>
<evidence type="ECO:0000256" key="4">
    <source>
        <dbReference type="ARBA" id="ARBA00032089"/>
    </source>
</evidence>
<sequence>QALVHENNRLRAALYFQRGYAGGLIPAEVVGRSADHWHRFVTAAKGTRSGVAAYMAVIDAQGLVGYVSEVGRDSARIMLLTDPLVNVSCANERTGDIYIVSGQGNGGLELKYATLHSDIREGDRLLTSGYSYRYKKGLPVGVVAQVDHGQKKLAKRVSLKPIADIAGLDIVFFVK</sequence>
<dbReference type="EMBL" id="BGZO01000014">
    <property type="protein sequence ID" value="GBR76072.1"/>
    <property type="molecule type" value="Genomic_DNA"/>
</dbReference>
<comment type="caution">
    <text evidence="6">The sequence shown here is derived from an EMBL/GenBank/DDBJ whole genome shotgun (WGS) entry which is preliminary data.</text>
</comment>
<dbReference type="PANTHER" id="PTHR34138:SF1">
    <property type="entry name" value="CELL SHAPE-DETERMINING PROTEIN MREC"/>
    <property type="match status" value="1"/>
</dbReference>
<dbReference type="Proteomes" id="UP000275925">
    <property type="component" value="Unassembled WGS sequence"/>
</dbReference>
<dbReference type="Pfam" id="PF04085">
    <property type="entry name" value="MreC"/>
    <property type="match status" value="1"/>
</dbReference>
<evidence type="ECO:0000256" key="1">
    <source>
        <dbReference type="ARBA" id="ARBA00009369"/>
    </source>
</evidence>
<proteinExistence type="inferred from homology"/>
<feature type="non-terminal residue" evidence="6">
    <location>
        <position position="1"/>
    </location>
</feature>
<dbReference type="InterPro" id="IPR042177">
    <property type="entry name" value="Cell/Rod_1"/>
</dbReference>
<evidence type="ECO:0000313" key="7">
    <source>
        <dbReference type="Proteomes" id="UP000275925"/>
    </source>
</evidence>
<evidence type="ECO:0000313" key="6">
    <source>
        <dbReference type="EMBL" id="GBR76072.1"/>
    </source>
</evidence>
<keyword evidence="3" id="KW-0133">Cell shape</keyword>
<name>A0A388THA1_9BACT</name>
<feature type="domain" description="Rod shape-determining protein MreC beta-barrel core" evidence="5">
    <location>
        <begin position="29"/>
        <end position="174"/>
    </location>
</feature>
<dbReference type="InterPro" id="IPR007221">
    <property type="entry name" value="MreC"/>
</dbReference>
<keyword evidence="7" id="KW-1185">Reference proteome</keyword>
<dbReference type="InterPro" id="IPR055342">
    <property type="entry name" value="MreC_beta-barrel_core"/>
</dbReference>
<evidence type="ECO:0000259" key="5">
    <source>
        <dbReference type="Pfam" id="PF04085"/>
    </source>
</evidence>
<dbReference type="InterPro" id="IPR042175">
    <property type="entry name" value="Cell/Rod_MreC_2"/>
</dbReference>
<organism evidence="6 7">
    <name type="scientific">Candidatus Termititenax persephonae</name>
    <dbReference type="NCBI Taxonomy" id="2218525"/>
    <lineage>
        <taxon>Bacteria</taxon>
        <taxon>Bacillati</taxon>
        <taxon>Candidatus Margulisiibacteriota</taxon>
        <taxon>Candidatus Termititenacia</taxon>
        <taxon>Candidatus Termititenacales</taxon>
        <taxon>Candidatus Termititenacaceae</taxon>
        <taxon>Candidatus Termititenax</taxon>
    </lineage>
</organism>